<proteinExistence type="predicted"/>
<protein>
    <recommendedName>
        <fullName evidence="2">Peptidoglycan binding-like domain-containing protein</fullName>
    </recommendedName>
</protein>
<evidence type="ECO:0000256" key="1">
    <source>
        <dbReference type="SAM" id="SignalP"/>
    </source>
</evidence>
<evidence type="ECO:0000259" key="2">
    <source>
        <dbReference type="Pfam" id="PF01471"/>
    </source>
</evidence>
<dbReference type="Gene3D" id="1.10.101.10">
    <property type="entry name" value="PGBD-like superfamily/PGBD"/>
    <property type="match status" value="1"/>
</dbReference>
<dbReference type="InterPro" id="IPR036365">
    <property type="entry name" value="PGBD-like_sf"/>
</dbReference>
<name>A0A1G2MXY8_9BACT</name>
<accession>A0A1G2MXY8</accession>
<dbReference type="InterPro" id="IPR002477">
    <property type="entry name" value="Peptidoglycan-bd-like"/>
</dbReference>
<dbReference type="EMBL" id="MHRT01000007">
    <property type="protein sequence ID" value="OHA28795.1"/>
    <property type="molecule type" value="Genomic_DNA"/>
</dbReference>
<dbReference type="Pfam" id="PF01471">
    <property type="entry name" value="PG_binding_1"/>
    <property type="match status" value="1"/>
</dbReference>
<sequence>MKKLLIASGVAVLAITSFVAAQSLNNTFNTNLSVGSTGDSVVVLQNWLISKGFSIPAIQSGAATPGYFGSQTQAAVAAYQRTVNLPSFGFFGPMTRAIVNAGGTVASATCPAGYTCTSNNAVVAPVCPLGYTCTANSGTVVTNPGTPITMDGTDGSVTVSLSSYASNTTIKKGETKDMVAVKLQATAGPVSVTRFDVRFNTRPWLYFDVITLKDSNGVVVATKNLNGSADATEITVGSDYLVRFEGINAVITPGTDRTLVVSGRVMSTTDKIVSGTDVSVIVSVPNSSIRTVNGKGYTDSIGLGTVATSGTSGRTMTLSASGSTANIVARVSPNSPSAGFVKISTNGETSGVVIGKFDFKSENRSSTINTLTFTLKQNNTGAPLASPGFSTLYKRLYISDEAGKTVQVDSVATSSVFSNLTFDLPQDVWKTLTLTADIADADDITPVTDLTNVPVASTTITVSTTNIVGIDSNFTTVTASGANVVTANDLTFLASAASLTPVTGYAPATSVLVDNGTSKAKQATIGFNFTFNNLGTTDLYIAKNPNTAFATSSTVGAAASSTLTQALTTASPGTRSGDSTTEWIIPSGTSRSFFYTGVLDNTATAGANHSTAITKVYFDDDTTGLNEFNIDFGLEAWQTPAVNIGI</sequence>
<gene>
    <name evidence="3" type="ORF">A3F51_02330</name>
</gene>
<dbReference type="SUPFAM" id="SSF47090">
    <property type="entry name" value="PGBD-like"/>
    <property type="match status" value="1"/>
</dbReference>
<dbReference type="InterPro" id="IPR036366">
    <property type="entry name" value="PGBDSf"/>
</dbReference>
<organism evidence="3 4">
    <name type="scientific">Candidatus Taylorbacteria bacterium RIFCSPHIGHO2_12_FULL_45_16</name>
    <dbReference type="NCBI Taxonomy" id="1802315"/>
    <lineage>
        <taxon>Bacteria</taxon>
        <taxon>Candidatus Tayloriibacteriota</taxon>
    </lineage>
</organism>
<evidence type="ECO:0000313" key="3">
    <source>
        <dbReference type="EMBL" id="OHA28795.1"/>
    </source>
</evidence>
<feature type="domain" description="Peptidoglycan binding-like" evidence="2">
    <location>
        <begin position="37"/>
        <end position="97"/>
    </location>
</feature>
<evidence type="ECO:0000313" key="4">
    <source>
        <dbReference type="Proteomes" id="UP000178089"/>
    </source>
</evidence>
<reference evidence="3 4" key="1">
    <citation type="journal article" date="2016" name="Nat. Commun.">
        <title>Thousands of microbial genomes shed light on interconnected biogeochemical processes in an aquifer system.</title>
        <authorList>
            <person name="Anantharaman K."/>
            <person name="Brown C.T."/>
            <person name="Hug L.A."/>
            <person name="Sharon I."/>
            <person name="Castelle C.J."/>
            <person name="Probst A.J."/>
            <person name="Thomas B.C."/>
            <person name="Singh A."/>
            <person name="Wilkins M.J."/>
            <person name="Karaoz U."/>
            <person name="Brodie E.L."/>
            <person name="Williams K.H."/>
            <person name="Hubbard S.S."/>
            <person name="Banfield J.F."/>
        </authorList>
    </citation>
    <scope>NUCLEOTIDE SEQUENCE [LARGE SCALE GENOMIC DNA]</scope>
</reference>
<dbReference type="STRING" id="1802315.A3F51_02330"/>
<comment type="caution">
    <text evidence="3">The sequence shown here is derived from an EMBL/GenBank/DDBJ whole genome shotgun (WGS) entry which is preliminary data.</text>
</comment>
<dbReference type="Proteomes" id="UP000178089">
    <property type="component" value="Unassembled WGS sequence"/>
</dbReference>
<keyword evidence="1" id="KW-0732">Signal</keyword>
<feature type="chain" id="PRO_5009583724" description="Peptidoglycan binding-like domain-containing protein" evidence="1">
    <location>
        <begin position="22"/>
        <end position="646"/>
    </location>
</feature>
<feature type="signal peptide" evidence="1">
    <location>
        <begin position="1"/>
        <end position="21"/>
    </location>
</feature>
<dbReference type="AlphaFoldDB" id="A0A1G2MXY8"/>